<dbReference type="Proteomes" id="UP001184853">
    <property type="component" value="Unassembled WGS sequence"/>
</dbReference>
<accession>A0ABU1L9S4</accession>
<keyword evidence="2" id="KW-1185">Reference proteome</keyword>
<organism evidence="1 2">
    <name type="scientific">Chryseobacterium geocarposphaerae</name>
    <dbReference type="NCBI Taxonomy" id="1416776"/>
    <lineage>
        <taxon>Bacteria</taxon>
        <taxon>Pseudomonadati</taxon>
        <taxon>Bacteroidota</taxon>
        <taxon>Flavobacteriia</taxon>
        <taxon>Flavobacteriales</taxon>
        <taxon>Weeksellaceae</taxon>
        <taxon>Chryseobacterium group</taxon>
        <taxon>Chryseobacterium</taxon>
    </lineage>
</organism>
<proteinExistence type="predicted"/>
<gene>
    <name evidence="1" type="ORF">J2781_000368</name>
</gene>
<dbReference type="RefSeq" id="WP_062160852.1">
    <property type="nucleotide sequence ID" value="NZ_JAVDQS010000001.1"/>
</dbReference>
<protein>
    <submittedName>
        <fullName evidence="1">Uncharacterized protein</fullName>
    </submittedName>
</protein>
<reference evidence="1 2" key="1">
    <citation type="submission" date="2023-07" db="EMBL/GenBank/DDBJ databases">
        <title>Sorghum-associated microbial communities from plants grown in Nebraska, USA.</title>
        <authorList>
            <person name="Schachtman D."/>
        </authorList>
    </citation>
    <scope>NUCLEOTIDE SEQUENCE [LARGE SCALE GENOMIC DNA]</scope>
    <source>
        <strain evidence="1 2">DS1709</strain>
    </source>
</reference>
<evidence type="ECO:0000313" key="2">
    <source>
        <dbReference type="Proteomes" id="UP001184853"/>
    </source>
</evidence>
<sequence length="156" mass="17854">MKKLLSIASFFIIFFIQAQEKITLTKGEITIPIGKKILFKPEIKDNKIINFQVIKEENAAEEIDIFEMLDDFKKDNVKDNSIEITFSEAQMMASTIYALILVQKTGKQLVFKAKIRLKGNSSYQPTSIMPAASNAVHVEQWKDTIDSIILYDFELN</sequence>
<comment type="caution">
    <text evidence="1">The sequence shown here is derived from an EMBL/GenBank/DDBJ whole genome shotgun (WGS) entry which is preliminary data.</text>
</comment>
<name>A0ABU1L9S4_9FLAO</name>
<evidence type="ECO:0000313" key="1">
    <source>
        <dbReference type="EMBL" id="MDR6403464.1"/>
    </source>
</evidence>
<dbReference type="EMBL" id="JAVDQS010000001">
    <property type="protein sequence ID" value="MDR6403464.1"/>
    <property type="molecule type" value="Genomic_DNA"/>
</dbReference>